<feature type="transmembrane region" description="Helical" evidence="1">
    <location>
        <begin position="6"/>
        <end position="34"/>
    </location>
</feature>
<accession>A0A1H6NTE2</accession>
<dbReference type="RefSeq" id="WP_092797187.1">
    <property type="nucleotide sequence ID" value="NZ_FNXF01000037.1"/>
</dbReference>
<keyword evidence="3" id="KW-1185">Reference proteome</keyword>
<proteinExistence type="predicted"/>
<sequence length="80" mass="9191">MFWWIVFFMLLGAGTINGPLAGLLGLGVLLCLFYKLCEVIQQGNDAAHSALDRRDQRNYEEEQIRKHTLERLNANRTKPD</sequence>
<dbReference type="STRING" id="173990.SAMN05660691_04173"/>
<evidence type="ECO:0000313" key="3">
    <source>
        <dbReference type="Proteomes" id="UP000199371"/>
    </source>
</evidence>
<evidence type="ECO:0000313" key="2">
    <source>
        <dbReference type="EMBL" id="SEI14163.1"/>
    </source>
</evidence>
<evidence type="ECO:0000256" key="1">
    <source>
        <dbReference type="SAM" id="Phobius"/>
    </source>
</evidence>
<name>A0A1H6NTE2_9GAMM</name>
<dbReference type="AlphaFoldDB" id="A0A1H6NTE2"/>
<dbReference type="EMBL" id="FNXF01000037">
    <property type="protein sequence ID" value="SEI14163.1"/>
    <property type="molecule type" value="Genomic_DNA"/>
</dbReference>
<dbReference type="Proteomes" id="UP000199371">
    <property type="component" value="Unassembled WGS sequence"/>
</dbReference>
<protein>
    <submittedName>
        <fullName evidence="2">Uncharacterized protein</fullName>
    </submittedName>
</protein>
<keyword evidence="1" id="KW-1133">Transmembrane helix</keyword>
<reference evidence="3" key="1">
    <citation type="submission" date="2016-10" db="EMBL/GenBank/DDBJ databases">
        <authorList>
            <person name="Varghese N."/>
            <person name="Submissions S."/>
        </authorList>
    </citation>
    <scope>NUCLEOTIDE SEQUENCE [LARGE SCALE GENOMIC DNA]</scope>
    <source>
        <strain evidence="3">DSM 17616</strain>
    </source>
</reference>
<keyword evidence="1" id="KW-0812">Transmembrane</keyword>
<keyword evidence="1" id="KW-0472">Membrane</keyword>
<gene>
    <name evidence="2" type="ORF">SAMN05660691_04173</name>
</gene>
<organism evidence="2 3">
    <name type="scientific">Rheinheimera pacifica</name>
    <dbReference type="NCBI Taxonomy" id="173990"/>
    <lineage>
        <taxon>Bacteria</taxon>
        <taxon>Pseudomonadati</taxon>
        <taxon>Pseudomonadota</taxon>
        <taxon>Gammaproteobacteria</taxon>
        <taxon>Chromatiales</taxon>
        <taxon>Chromatiaceae</taxon>
        <taxon>Rheinheimera</taxon>
    </lineage>
</organism>